<dbReference type="AlphaFoldDB" id="A0A917TSW0"/>
<feature type="domain" description="Alpha/beta hydrolase fold-3" evidence="2">
    <location>
        <begin position="83"/>
        <end position="286"/>
    </location>
</feature>
<dbReference type="RefSeq" id="WP_190251609.1">
    <property type="nucleotide sequence ID" value="NZ_BMPI01000019.1"/>
</dbReference>
<gene>
    <name evidence="3" type="ORF">GCM10007977_042230</name>
</gene>
<dbReference type="EMBL" id="BMPI01000019">
    <property type="protein sequence ID" value="GGM36387.1"/>
    <property type="molecule type" value="Genomic_DNA"/>
</dbReference>
<reference evidence="3" key="2">
    <citation type="submission" date="2020-09" db="EMBL/GenBank/DDBJ databases">
        <authorList>
            <person name="Sun Q."/>
            <person name="Ohkuma M."/>
        </authorList>
    </citation>
    <scope>NUCLEOTIDE SEQUENCE</scope>
    <source>
        <strain evidence="3">JCM 19831</strain>
    </source>
</reference>
<name>A0A917TSW0_9ACTN</name>
<reference evidence="3" key="1">
    <citation type="journal article" date="2014" name="Int. J. Syst. Evol. Microbiol.">
        <title>Complete genome sequence of Corynebacterium casei LMG S-19264T (=DSM 44701T), isolated from a smear-ripened cheese.</title>
        <authorList>
            <consortium name="US DOE Joint Genome Institute (JGI-PGF)"/>
            <person name="Walter F."/>
            <person name="Albersmeier A."/>
            <person name="Kalinowski J."/>
            <person name="Ruckert C."/>
        </authorList>
    </citation>
    <scope>NUCLEOTIDE SEQUENCE</scope>
    <source>
        <strain evidence="3">JCM 19831</strain>
    </source>
</reference>
<dbReference type="Proteomes" id="UP000642070">
    <property type="component" value="Unassembled WGS sequence"/>
</dbReference>
<proteinExistence type="predicted"/>
<dbReference type="PANTHER" id="PTHR48081">
    <property type="entry name" value="AB HYDROLASE SUPERFAMILY PROTEIN C4A8.06C"/>
    <property type="match status" value="1"/>
</dbReference>
<dbReference type="InterPro" id="IPR050300">
    <property type="entry name" value="GDXG_lipolytic_enzyme"/>
</dbReference>
<evidence type="ECO:0000256" key="1">
    <source>
        <dbReference type="ARBA" id="ARBA00022801"/>
    </source>
</evidence>
<evidence type="ECO:0000259" key="2">
    <source>
        <dbReference type="Pfam" id="PF07859"/>
    </source>
</evidence>
<keyword evidence="1" id="KW-0378">Hydrolase</keyword>
<evidence type="ECO:0000313" key="3">
    <source>
        <dbReference type="EMBL" id="GGM36387.1"/>
    </source>
</evidence>
<dbReference type="SUPFAM" id="SSF53474">
    <property type="entry name" value="alpha/beta-Hydrolases"/>
    <property type="match status" value="1"/>
</dbReference>
<keyword evidence="4" id="KW-1185">Reference proteome</keyword>
<organism evidence="3 4">
    <name type="scientific">Dactylosporangium sucinum</name>
    <dbReference type="NCBI Taxonomy" id="1424081"/>
    <lineage>
        <taxon>Bacteria</taxon>
        <taxon>Bacillati</taxon>
        <taxon>Actinomycetota</taxon>
        <taxon>Actinomycetes</taxon>
        <taxon>Micromonosporales</taxon>
        <taxon>Micromonosporaceae</taxon>
        <taxon>Dactylosporangium</taxon>
    </lineage>
</organism>
<dbReference type="PANTHER" id="PTHR48081:SF8">
    <property type="entry name" value="ALPHA_BETA HYDROLASE FOLD-3 DOMAIN-CONTAINING PROTEIN-RELATED"/>
    <property type="match status" value="1"/>
</dbReference>
<dbReference type="InterPro" id="IPR013094">
    <property type="entry name" value="AB_hydrolase_3"/>
</dbReference>
<accession>A0A917TSW0</accession>
<evidence type="ECO:0000313" key="4">
    <source>
        <dbReference type="Proteomes" id="UP000642070"/>
    </source>
</evidence>
<sequence>MDVSRFDEGVASQWRRFPPPTVSIADLAAARAAQHAHLRAVAGRGGVDRTGVAVESHLVRSAFDGHRVPVRVYRPAAPSGAGLVYAHGGAFVMGDLDAEDEKCLTFARAAGVTVVSVDYRLAPEHTFPAPLEDCYAVLVWVAENAAGLGIDRRVLGVGGCSAGGALAAAVAQLSQDRGGPALALQLLLYPVLDAALDTPSTRSLPPDRRRDFGLMWAYYLGDRPGTRPPYAAPADRSDLSGLPPACLVTAELDALRDEAFGYAQRLLAAGVPVEFQCWARAPHVFELDAPDAELSRRATAAQAAALRTFLDAARRR</sequence>
<dbReference type="GO" id="GO:0016787">
    <property type="term" value="F:hydrolase activity"/>
    <property type="evidence" value="ECO:0007669"/>
    <property type="project" value="UniProtKB-KW"/>
</dbReference>
<dbReference type="InterPro" id="IPR029058">
    <property type="entry name" value="AB_hydrolase_fold"/>
</dbReference>
<protein>
    <recommendedName>
        <fullName evidence="2">Alpha/beta hydrolase fold-3 domain-containing protein</fullName>
    </recommendedName>
</protein>
<dbReference type="Pfam" id="PF07859">
    <property type="entry name" value="Abhydrolase_3"/>
    <property type="match status" value="1"/>
</dbReference>
<comment type="caution">
    <text evidence="3">The sequence shown here is derived from an EMBL/GenBank/DDBJ whole genome shotgun (WGS) entry which is preliminary data.</text>
</comment>
<dbReference type="Gene3D" id="3.40.50.1820">
    <property type="entry name" value="alpha/beta hydrolase"/>
    <property type="match status" value="1"/>
</dbReference>